<dbReference type="FunFam" id="1.10.600.10:FF:000036">
    <property type="entry name" value="cis-abienol synthase, chloroplastic"/>
    <property type="match status" value="1"/>
</dbReference>
<dbReference type="Gene3D" id="1.50.10.160">
    <property type="match status" value="1"/>
</dbReference>
<comment type="cofactor">
    <cofactor evidence="1">
        <name>Mg(2+)</name>
        <dbReference type="ChEBI" id="CHEBI:18420"/>
    </cofactor>
</comment>
<dbReference type="STRING" id="3983.A0A2C9U5N5"/>
<gene>
    <name evidence="8" type="ORF">MANES_17G041800v8</name>
</gene>
<reference evidence="9" key="1">
    <citation type="journal article" date="2016" name="Nat. Biotechnol.">
        <title>Sequencing wild and cultivated cassava and related species reveals extensive interspecific hybridization and genetic diversity.</title>
        <authorList>
            <person name="Bredeson J.V."/>
            <person name="Lyons J.B."/>
            <person name="Prochnik S.E."/>
            <person name="Wu G.A."/>
            <person name="Ha C.M."/>
            <person name="Edsinger-Gonzales E."/>
            <person name="Grimwood J."/>
            <person name="Schmutz J."/>
            <person name="Rabbi I.Y."/>
            <person name="Egesi C."/>
            <person name="Nauluvula P."/>
            <person name="Lebot V."/>
            <person name="Ndunguru J."/>
            <person name="Mkamilo G."/>
            <person name="Bart R.S."/>
            <person name="Setter T.L."/>
            <person name="Gleadow R.M."/>
            <person name="Kulakow P."/>
            <person name="Ferguson M.E."/>
            <person name="Rounsley S."/>
            <person name="Rokhsar D.S."/>
        </authorList>
    </citation>
    <scope>NUCLEOTIDE SEQUENCE [LARGE SCALE GENOMIC DNA]</scope>
    <source>
        <strain evidence="9">cv. AM560-2</strain>
    </source>
</reference>
<dbReference type="InterPro" id="IPR036965">
    <property type="entry name" value="Terpene_synth_N_sf"/>
</dbReference>
<evidence type="ECO:0000256" key="1">
    <source>
        <dbReference type="ARBA" id="ARBA00001946"/>
    </source>
</evidence>
<evidence type="ECO:0000256" key="2">
    <source>
        <dbReference type="ARBA" id="ARBA00006333"/>
    </source>
</evidence>
<dbReference type="FunFam" id="1.50.10.130:FF:000002">
    <property type="entry name" value="Ent-copalyl diphosphate synthase, chloroplastic"/>
    <property type="match status" value="1"/>
</dbReference>
<proteinExistence type="inferred from homology"/>
<keyword evidence="4" id="KW-0460">Magnesium</keyword>
<dbReference type="Proteomes" id="UP000091857">
    <property type="component" value="Chromosome 17"/>
</dbReference>
<dbReference type="GO" id="GO:0016102">
    <property type="term" value="P:diterpenoid biosynthetic process"/>
    <property type="evidence" value="ECO:0000318"/>
    <property type="project" value="GO_Central"/>
</dbReference>
<organism evidence="8 9">
    <name type="scientific">Manihot esculenta</name>
    <name type="common">Cassava</name>
    <name type="synonym">Jatropha manihot</name>
    <dbReference type="NCBI Taxonomy" id="3983"/>
    <lineage>
        <taxon>Eukaryota</taxon>
        <taxon>Viridiplantae</taxon>
        <taxon>Streptophyta</taxon>
        <taxon>Embryophyta</taxon>
        <taxon>Tracheophyta</taxon>
        <taxon>Spermatophyta</taxon>
        <taxon>Magnoliopsida</taxon>
        <taxon>eudicotyledons</taxon>
        <taxon>Gunneridae</taxon>
        <taxon>Pentapetalae</taxon>
        <taxon>rosids</taxon>
        <taxon>fabids</taxon>
        <taxon>Malpighiales</taxon>
        <taxon>Euphorbiaceae</taxon>
        <taxon>Crotonoideae</taxon>
        <taxon>Manihoteae</taxon>
        <taxon>Manihot</taxon>
    </lineage>
</organism>
<comment type="similarity">
    <text evidence="2">Belongs to the terpene synthase family.</text>
</comment>
<comment type="caution">
    <text evidence="8">The sequence shown here is derived from an EMBL/GenBank/DDBJ whole genome shotgun (WGS) entry which is preliminary data.</text>
</comment>
<dbReference type="Gene3D" id="1.50.10.130">
    <property type="entry name" value="Terpene synthase, N-terminal domain"/>
    <property type="match status" value="1"/>
</dbReference>
<dbReference type="AlphaFoldDB" id="A0A2C9U5N5"/>
<keyword evidence="5" id="KW-0456">Lyase</keyword>
<dbReference type="PANTHER" id="PTHR31739:SF25">
    <property type="entry name" value="(E,E)-GERANYLLINALOOL SYNTHASE"/>
    <property type="match status" value="1"/>
</dbReference>
<dbReference type="Gramene" id="Manes.17G041800.1.v8.1">
    <property type="protein sequence ID" value="Manes.17G041800.1.v8.1.CDS"/>
    <property type="gene ID" value="Manes.17G041800.v8.1"/>
</dbReference>
<evidence type="ECO:0000259" key="6">
    <source>
        <dbReference type="Pfam" id="PF01397"/>
    </source>
</evidence>
<accession>A0A2C9U5N5</accession>
<sequence length="851" mass="98886">MESLQASINASVQKVKEEVFLAMDDDPYSLIASSAYNTAWLAMVPADNGDPLQPMFKNCLDWVLNNQKEDGFWGECDSHGMPTVECLPATIACMVALQRWNAGQLLIDRGIAFIEANAEKLITREIHEWCPRWLAIILPAMLELAHANGLEISFPDNLQGAVMDILYRRQEILDREKLVDKCSYPPLLTYLEALPLHNIDQEHVAKHLSNNGSLFDSPSATACAFMATGNKDCLRYLQTLVEKCPHGGVPPTYPMDEELIKLCMVNQLQRLGLAEHFKQEIEEVLEHVYRNYMNRESNAKSNNLVVLASKLYRDSLAFWLLRMHGYNVSPWMFCWFLLDEEIQAHIQNNQEFFSSVMLNVHRATDLMFPGEYELEEAKSFSRNLLEKCITKDQKDFPFPNFQTMIKQELRFPWLARLEHLDHRMWIEEKNINALWMEKASFIRFSSLYNDKLIQLAIKNYELRQSIYKQELEELKRWSKSWGLTDMGFAREKTTYCYFGVAASTSLPLDSDLRMIIAKSGIIITVADDFYDAEGSIDELEKLTDAVRRWDAKGLKGHSKIIFDVLDDLVREMAAKYLQQVGNDDITASLQYIWYETFDAWFMEAKWSRSGFIPSADDYLETGMTSIATHIVVLSASYFLNTSLPTHKLKPPQYEAITKLLMIIPRLLNDLQSYEKEQKEGKINFVLLNLEKNPGLELEDSIAITKKMLEEKRREFIQEALMDGFNELPKQIRQLHLSCLKVFEMFFYSTNRYDSNTEMIQDIQKAIYLPLVVTEPKPLNLPETPIIRPLLPPAPLLSRPTRKRYQTLVNYHFDQRFKHYRSSISRQHIDWPLPKYQSMNRPMPLNFKFCFI</sequence>
<feature type="domain" description="Terpene synthase metal-binding" evidence="7">
    <location>
        <begin position="480"/>
        <end position="714"/>
    </location>
</feature>
<evidence type="ECO:0000256" key="4">
    <source>
        <dbReference type="ARBA" id="ARBA00022842"/>
    </source>
</evidence>
<dbReference type="PANTHER" id="PTHR31739">
    <property type="entry name" value="ENT-COPALYL DIPHOSPHATE SYNTHASE, CHLOROPLASTIC"/>
    <property type="match status" value="1"/>
</dbReference>
<evidence type="ECO:0008006" key="10">
    <source>
        <dbReference type="Google" id="ProtNLM"/>
    </source>
</evidence>
<evidence type="ECO:0000256" key="3">
    <source>
        <dbReference type="ARBA" id="ARBA00022723"/>
    </source>
</evidence>
<evidence type="ECO:0000256" key="5">
    <source>
        <dbReference type="ARBA" id="ARBA00023239"/>
    </source>
</evidence>
<dbReference type="SUPFAM" id="SSF48576">
    <property type="entry name" value="Terpenoid synthases"/>
    <property type="match status" value="1"/>
</dbReference>
<keyword evidence="3" id="KW-0479">Metal-binding</keyword>
<dbReference type="SUPFAM" id="SSF48239">
    <property type="entry name" value="Terpenoid cyclases/Protein prenyltransferases"/>
    <property type="match status" value="2"/>
</dbReference>
<dbReference type="InterPro" id="IPR050148">
    <property type="entry name" value="Terpene_synthase-like"/>
</dbReference>
<dbReference type="InterPro" id="IPR008949">
    <property type="entry name" value="Isoprenoid_synthase_dom_sf"/>
</dbReference>
<name>A0A2C9U5N5_MANES</name>
<dbReference type="EMBL" id="CM004403">
    <property type="protein sequence ID" value="OAY24765.1"/>
    <property type="molecule type" value="Genomic_DNA"/>
</dbReference>
<dbReference type="Pfam" id="PF01397">
    <property type="entry name" value="Terpene_synth"/>
    <property type="match status" value="1"/>
</dbReference>
<dbReference type="OrthoDB" id="2343925at2759"/>
<feature type="domain" description="Terpene synthase N-terminal" evidence="6">
    <location>
        <begin position="205"/>
        <end position="409"/>
    </location>
</feature>
<evidence type="ECO:0000313" key="9">
    <source>
        <dbReference type="Proteomes" id="UP000091857"/>
    </source>
</evidence>
<dbReference type="InterPro" id="IPR001906">
    <property type="entry name" value="Terpene_synth_N"/>
</dbReference>
<dbReference type="Pfam" id="PF03936">
    <property type="entry name" value="Terpene_synth_C"/>
    <property type="match status" value="1"/>
</dbReference>
<keyword evidence="9" id="KW-1185">Reference proteome</keyword>
<evidence type="ECO:0000259" key="7">
    <source>
        <dbReference type="Pfam" id="PF03936"/>
    </source>
</evidence>
<protein>
    <recommendedName>
        <fullName evidence="10">(+)-delta-cadinene synthase</fullName>
    </recommendedName>
</protein>
<dbReference type="GO" id="GO:0010333">
    <property type="term" value="F:terpene synthase activity"/>
    <property type="evidence" value="ECO:0000318"/>
    <property type="project" value="GO_Central"/>
</dbReference>
<dbReference type="InterPro" id="IPR005630">
    <property type="entry name" value="Terpene_synthase_metal-bd"/>
</dbReference>
<dbReference type="Gene3D" id="1.10.600.10">
    <property type="entry name" value="Farnesyl Diphosphate Synthase"/>
    <property type="match status" value="1"/>
</dbReference>
<dbReference type="SFLD" id="SFLDG01014">
    <property type="entry name" value="Terpene_Cyclase_Like_1_N-term"/>
    <property type="match status" value="1"/>
</dbReference>
<evidence type="ECO:0000313" key="8">
    <source>
        <dbReference type="EMBL" id="OAY24765.1"/>
    </source>
</evidence>
<dbReference type="InterPro" id="IPR008930">
    <property type="entry name" value="Terpenoid_cyclase/PrenylTrfase"/>
</dbReference>
<dbReference type="GO" id="GO:0000287">
    <property type="term" value="F:magnesium ion binding"/>
    <property type="evidence" value="ECO:0000318"/>
    <property type="project" value="GO_Central"/>
</dbReference>